<dbReference type="InterPro" id="IPR001845">
    <property type="entry name" value="HTH_ArsR_DNA-bd_dom"/>
</dbReference>
<gene>
    <name evidence="3" type="ORF">ACETWP_07755</name>
</gene>
<dbReference type="RefSeq" id="WP_373971655.1">
    <property type="nucleotide sequence ID" value="NZ_JBHDLJ010000005.1"/>
</dbReference>
<dbReference type="InterPro" id="IPR036388">
    <property type="entry name" value="WH-like_DNA-bd_sf"/>
</dbReference>
<reference evidence="3 4" key="1">
    <citation type="submission" date="2024-09" db="EMBL/GenBank/DDBJ databases">
        <authorList>
            <person name="Salinas-Garcia M.A."/>
            <person name="Prieme A."/>
        </authorList>
    </citation>
    <scope>NUCLEOTIDE SEQUENCE [LARGE SCALE GENOMIC DNA]</scope>
    <source>
        <strain evidence="3 4">DSM 21081</strain>
    </source>
</reference>
<dbReference type="SMART" id="SM00418">
    <property type="entry name" value="HTH_ARSR"/>
    <property type="match status" value="1"/>
</dbReference>
<evidence type="ECO:0000313" key="4">
    <source>
        <dbReference type="Proteomes" id="UP001575652"/>
    </source>
</evidence>
<feature type="region of interest" description="Disordered" evidence="1">
    <location>
        <begin position="168"/>
        <end position="191"/>
    </location>
</feature>
<protein>
    <submittedName>
        <fullName evidence="3">Helix-turn-helix domain-containing protein</fullName>
    </submittedName>
</protein>
<dbReference type="Proteomes" id="UP001575652">
    <property type="component" value="Unassembled WGS sequence"/>
</dbReference>
<dbReference type="EMBL" id="JBHDLJ010000005">
    <property type="protein sequence ID" value="MFB0834479.1"/>
    <property type="molecule type" value="Genomic_DNA"/>
</dbReference>
<dbReference type="InterPro" id="IPR036390">
    <property type="entry name" value="WH_DNA-bd_sf"/>
</dbReference>
<sequence length="209" mass="22747">MEPQVMTSLMLKALAHPIRRRIMSVMGAQDFARAADLAEQLGVPANTLSFHLRSLADAGLILEAPEHARDRRDRVWKLAHVAFQVGSPEEPIAPENELPLTGFLSQMALDQQRMVARILEWAPAYATGRDADVKGNLSTGTLRLTPGQAREVFREMQEVLERARELHGAGAPAGPGPGEGPGPEDGADAAPDARVWAWDFTVMAAREDL</sequence>
<dbReference type="SUPFAM" id="SSF46785">
    <property type="entry name" value="Winged helix' DNA-binding domain"/>
    <property type="match status" value="1"/>
</dbReference>
<comment type="caution">
    <text evidence="3">The sequence shown here is derived from an EMBL/GenBank/DDBJ whole genome shotgun (WGS) entry which is preliminary data.</text>
</comment>
<dbReference type="Gene3D" id="1.10.10.10">
    <property type="entry name" value="Winged helix-like DNA-binding domain superfamily/Winged helix DNA-binding domain"/>
    <property type="match status" value="1"/>
</dbReference>
<name>A0ABV4ULF5_9MICC</name>
<accession>A0ABV4ULF5</accession>
<organism evidence="3 4">
    <name type="scientific">Arthrobacter halodurans</name>
    <dbReference type="NCBI Taxonomy" id="516699"/>
    <lineage>
        <taxon>Bacteria</taxon>
        <taxon>Bacillati</taxon>
        <taxon>Actinomycetota</taxon>
        <taxon>Actinomycetes</taxon>
        <taxon>Micrococcales</taxon>
        <taxon>Micrococcaceae</taxon>
        <taxon>Arthrobacter</taxon>
    </lineage>
</organism>
<evidence type="ECO:0000259" key="2">
    <source>
        <dbReference type="SMART" id="SM00418"/>
    </source>
</evidence>
<proteinExistence type="predicted"/>
<feature type="domain" description="HTH arsR-type" evidence="2">
    <location>
        <begin position="9"/>
        <end position="91"/>
    </location>
</feature>
<dbReference type="CDD" id="cd00090">
    <property type="entry name" value="HTH_ARSR"/>
    <property type="match status" value="1"/>
</dbReference>
<dbReference type="InterPro" id="IPR011991">
    <property type="entry name" value="ArsR-like_HTH"/>
</dbReference>
<dbReference type="Pfam" id="PF12840">
    <property type="entry name" value="HTH_20"/>
    <property type="match status" value="1"/>
</dbReference>
<evidence type="ECO:0000256" key="1">
    <source>
        <dbReference type="SAM" id="MobiDB-lite"/>
    </source>
</evidence>
<keyword evidence="4" id="KW-1185">Reference proteome</keyword>
<evidence type="ECO:0000313" key="3">
    <source>
        <dbReference type="EMBL" id="MFB0834479.1"/>
    </source>
</evidence>